<evidence type="ECO:0000313" key="5">
    <source>
        <dbReference type="Proteomes" id="UP000526408"/>
    </source>
</evidence>
<evidence type="ECO:0000259" key="3">
    <source>
        <dbReference type="PROSITE" id="PS51755"/>
    </source>
</evidence>
<evidence type="ECO:0000256" key="1">
    <source>
        <dbReference type="ARBA" id="ARBA00023125"/>
    </source>
</evidence>
<dbReference type="SMART" id="SM00862">
    <property type="entry name" value="Trans_reg_C"/>
    <property type="match status" value="1"/>
</dbReference>
<dbReference type="Pfam" id="PF00486">
    <property type="entry name" value="Trans_reg_C"/>
    <property type="match status" value="1"/>
</dbReference>
<dbReference type="AlphaFoldDB" id="A0A7X6H0Z9"/>
<feature type="domain" description="OmpR/PhoB-type" evidence="3">
    <location>
        <begin position="1"/>
        <end position="94"/>
    </location>
</feature>
<dbReference type="InterPro" id="IPR016032">
    <property type="entry name" value="Sig_transdc_resp-reg_C-effctor"/>
</dbReference>
<dbReference type="SUPFAM" id="SSF48452">
    <property type="entry name" value="TPR-like"/>
    <property type="match status" value="1"/>
</dbReference>
<dbReference type="InterPro" id="IPR001867">
    <property type="entry name" value="OmpR/PhoB-type_DNA-bd"/>
</dbReference>
<dbReference type="PROSITE" id="PS51755">
    <property type="entry name" value="OMPR_PHOB"/>
    <property type="match status" value="1"/>
</dbReference>
<dbReference type="SUPFAM" id="SSF46894">
    <property type="entry name" value="C-terminal effector domain of the bipartite response regulators"/>
    <property type="match status" value="1"/>
</dbReference>
<evidence type="ECO:0000256" key="2">
    <source>
        <dbReference type="PROSITE-ProRule" id="PRU01091"/>
    </source>
</evidence>
<dbReference type="GO" id="GO:0006355">
    <property type="term" value="P:regulation of DNA-templated transcription"/>
    <property type="evidence" value="ECO:0007669"/>
    <property type="project" value="InterPro"/>
</dbReference>
<keyword evidence="1 2" id="KW-0238">DNA-binding</keyword>
<proteinExistence type="predicted"/>
<dbReference type="Gene3D" id="1.10.10.10">
    <property type="entry name" value="Winged helix-like DNA-binding domain superfamily/Winged helix DNA-binding domain"/>
    <property type="match status" value="1"/>
</dbReference>
<dbReference type="InterPro" id="IPR036388">
    <property type="entry name" value="WH-like_DNA-bd_sf"/>
</dbReference>
<dbReference type="RefSeq" id="WP_210730549.1">
    <property type="nucleotide sequence ID" value="NZ_JAAZQQ010000002.1"/>
</dbReference>
<keyword evidence="5" id="KW-1185">Reference proteome</keyword>
<dbReference type="GO" id="GO:0003677">
    <property type="term" value="F:DNA binding"/>
    <property type="evidence" value="ECO:0007669"/>
    <property type="project" value="UniProtKB-UniRule"/>
</dbReference>
<reference evidence="4 5" key="1">
    <citation type="submission" date="2020-04" db="EMBL/GenBank/DDBJ databases">
        <authorList>
            <person name="Yoon J."/>
        </authorList>
    </citation>
    <scope>NUCLEOTIDE SEQUENCE [LARGE SCALE GENOMIC DNA]</scope>
    <source>
        <strain evidence="4 5">KMU-115</strain>
    </source>
</reference>
<dbReference type="GO" id="GO:0000160">
    <property type="term" value="P:phosphorelay signal transduction system"/>
    <property type="evidence" value="ECO:0007669"/>
    <property type="project" value="InterPro"/>
</dbReference>
<dbReference type="Gene3D" id="3.40.50.10070">
    <property type="entry name" value="TolB, N-terminal domain"/>
    <property type="match status" value="1"/>
</dbReference>
<sequence>MDCVHFTEFTLQRRARRLVRGGEDVVIGARAFDLLDLLITCRDRVVGRDEIMAAVWPDTVVGENNLNVQLANLRRLLGPDAIVTVPGRGLRFALEVSSSGPLAPGLPDRPSVVVLPFADLGGDPTLSWMADGFVEDITTELSRFRDLFVVARNSAFVYRGMPRDLRVISRELGVRYVVEGSVRATADRVRVTAQLIDAHTGRHVWAEVFDRDLAGHFDTQARVARAIVTCLAPQIDRAEAERIRIAAPEDLTAHGLALRGWSVISAGDMAYDPLPREEAARLARAALERDPASGLAWRVLAWVAWWNVYHATTPSVPDTLAGGIDAATNAIAADPTDHHARRLRALLHFINQDAGAGLPELRQAHEMNPNCAVTLAWLGLYEGFHGDAGRGVPLAEAALRRSPRDPSRGSLLAALGFAQFAVRDYDAAAQAAEAALAEAASSATPLILGAIAWVGAGRIDRAEAAFARVAEIAPTLVEARLAGRWLASNPDYLARANTFFRIAAGLAPAEAADTLR</sequence>
<dbReference type="CDD" id="cd00383">
    <property type="entry name" value="trans_reg_C"/>
    <property type="match status" value="1"/>
</dbReference>
<dbReference type="Gene3D" id="1.25.40.10">
    <property type="entry name" value="Tetratricopeptide repeat domain"/>
    <property type="match status" value="2"/>
</dbReference>
<dbReference type="EMBL" id="JAAZQQ010000002">
    <property type="protein sequence ID" value="NKX44876.1"/>
    <property type="molecule type" value="Genomic_DNA"/>
</dbReference>
<accession>A0A7X6H0Z9</accession>
<dbReference type="Proteomes" id="UP000526408">
    <property type="component" value="Unassembled WGS sequence"/>
</dbReference>
<name>A0A7X6H0Z9_9RHOB</name>
<evidence type="ECO:0000313" key="4">
    <source>
        <dbReference type="EMBL" id="NKX44876.1"/>
    </source>
</evidence>
<protein>
    <recommendedName>
        <fullName evidence="3">OmpR/PhoB-type domain-containing protein</fullName>
    </recommendedName>
</protein>
<dbReference type="InterPro" id="IPR011990">
    <property type="entry name" value="TPR-like_helical_dom_sf"/>
</dbReference>
<organism evidence="4 5">
    <name type="scientific">Roseicyclus persicicus</name>
    <dbReference type="NCBI Taxonomy" id="2650661"/>
    <lineage>
        <taxon>Bacteria</taxon>
        <taxon>Pseudomonadati</taxon>
        <taxon>Pseudomonadota</taxon>
        <taxon>Alphaproteobacteria</taxon>
        <taxon>Rhodobacterales</taxon>
        <taxon>Roseobacteraceae</taxon>
        <taxon>Roseicyclus</taxon>
    </lineage>
</organism>
<feature type="DNA-binding region" description="OmpR/PhoB-type" evidence="2">
    <location>
        <begin position="1"/>
        <end position="94"/>
    </location>
</feature>
<gene>
    <name evidence="4" type="ORF">HCU73_09765</name>
</gene>
<comment type="caution">
    <text evidence="4">The sequence shown here is derived from an EMBL/GenBank/DDBJ whole genome shotgun (WGS) entry which is preliminary data.</text>
</comment>